<keyword evidence="2" id="KW-1185">Reference proteome</keyword>
<dbReference type="Proteomes" id="UP000075243">
    <property type="component" value="Chromosome 6"/>
</dbReference>
<dbReference type="PANTHER" id="PTHR36072:SF2">
    <property type="entry name" value="OS01G0531000 PROTEIN"/>
    <property type="match status" value="1"/>
</dbReference>
<protein>
    <submittedName>
        <fullName evidence="1">Uncharacterized protein</fullName>
    </submittedName>
</protein>
<sequence>MDTFGEATGVPPDPSLMTYQRCETVLQPDSNSTIRRKKTDNIAQNNIVYKCHPKGHVKDLTLMDCLATPSSTNTTTLLEGEKRTRDSFLSKNTIKTTNMSAKEVSNFASASNKRPRKCWTSLKKITRSNQHTNCQITNLTIQFFFFYKQGVFLLKPYFCKL</sequence>
<accession>A0A151TJR8</accession>
<proteinExistence type="predicted"/>
<evidence type="ECO:0000313" key="1">
    <source>
        <dbReference type="EMBL" id="KYP67288.1"/>
    </source>
</evidence>
<reference evidence="1 2" key="1">
    <citation type="journal article" date="2012" name="Nat. Biotechnol.">
        <title>Draft genome sequence of pigeonpea (Cajanus cajan), an orphan legume crop of resource-poor farmers.</title>
        <authorList>
            <person name="Varshney R.K."/>
            <person name="Chen W."/>
            <person name="Li Y."/>
            <person name="Bharti A.K."/>
            <person name="Saxena R.K."/>
            <person name="Schlueter J.A."/>
            <person name="Donoghue M.T."/>
            <person name="Azam S."/>
            <person name="Fan G."/>
            <person name="Whaley A.M."/>
            <person name="Farmer A.D."/>
            <person name="Sheridan J."/>
            <person name="Iwata A."/>
            <person name="Tuteja R."/>
            <person name="Penmetsa R.V."/>
            <person name="Wu W."/>
            <person name="Upadhyaya H.D."/>
            <person name="Yang S.P."/>
            <person name="Shah T."/>
            <person name="Saxena K.B."/>
            <person name="Michael T."/>
            <person name="McCombie W.R."/>
            <person name="Yang B."/>
            <person name="Zhang G."/>
            <person name="Yang H."/>
            <person name="Wang J."/>
            <person name="Spillane C."/>
            <person name="Cook D.R."/>
            <person name="May G.D."/>
            <person name="Xu X."/>
            <person name="Jackson S.A."/>
        </authorList>
    </citation>
    <scope>NUCLEOTIDE SEQUENCE [LARGE SCALE GENOMIC DNA]</scope>
    <source>
        <strain evidence="2">cv. Asha</strain>
    </source>
</reference>
<organism evidence="1 2">
    <name type="scientific">Cajanus cajan</name>
    <name type="common">Pigeon pea</name>
    <name type="synonym">Cajanus indicus</name>
    <dbReference type="NCBI Taxonomy" id="3821"/>
    <lineage>
        <taxon>Eukaryota</taxon>
        <taxon>Viridiplantae</taxon>
        <taxon>Streptophyta</taxon>
        <taxon>Embryophyta</taxon>
        <taxon>Tracheophyta</taxon>
        <taxon>Spermatophyta</taxon>
        <taxon>Magnoliopsida</taxon>
        <taxon>eudicotyledons</taxon>
        <taxon>Gunneridae</taxon>
        <taxon>Pentapetalae</taxon>
        <taxon>rosids</taxon>
        <taxon>fabids</taxon>
        <taxon>Fabales</taxon>
        <taxon>Fabaceae</taxon>
        <taxon>Papilionoideae</taxon>
        <taxon>50 kb inversion clade</taxon>
        <taxon>NPAAA clade</taxon>
        <taxon>indigoferoid/millettioid clade</taxon>
        <taxon>Phaseoleae</taxon>
        <taxon>Cajanus</taxon>
    </lineage>
</organism>
<dbReference type="EMBL" id="CM003608">
    <property type="protein sequence ID" value="KYP67288.1"/>
    <property type="molecule type" value="Genomic_DNA"/>
</dbReference>
<dbReference type="PANTHER" id="PTHR36072">
    <property type="entry name" value="OS01G0541600 PROTEIN"/>
    <property type="match status" value="1"/>
</dbReference>
<name>A0A151TJR8_CAJCA</name>
<evidence type="ECO:0000313" key="2">
    <source>
        <dbReference type="Proteomes" id="UP000075243"/>
    </source>
</evidence>
<dbReference type="Gramene" id="C.cajan_13207.t">
    <property type="protein sequence ID" value="C.cajan_13207.t"/>
    <property type="gene ID" value="C.cajan_13207"/>
</dbReference>
<dbReference type="AlphaFoldDB" id="A0A151TJR8"/>
<gene>
    <name evidence="1" type="ORF">KK1_013612</name>
</gene>